<dbReference type="AlphaFoldDB" id="A0ABD5ZBM8"/>
<dbReference type="Pfam" id="PF04367">
    <property type="entry name" value="DUF502"/>
    <property type="match status" value="1"/>
</dbReference>
<evidence type="ECO:0000256" key="1">
    <source>
        <dbReference type="SAM" id="Phobius"/>
    </source>
</evidence>
<dbReference type="RefSeq" id="WP_390222329.1">
    <property type="nucleotide sequence ID" value="NZ_JBHTAA010000001.1"/>
</dbReference>
<dbReference type="EMBL" id="JBHTAA010000001">
    <property type="protein sequence ID" value="MFC7202622.1"/>
    <property type="molecule type" value="Genomic_DNA"/>
</dbReference>
<keyword evidence="3" id="KW-1185">Reference proteome</keyword>
<keyword evidence="1" id="KW-1133">Transmembrane helix</keyword>
<dbReference type="InterPro" id="IPR007462">
    <property type="entry name" value="COV1-like"/>
</dbReference>
<organism evidence="2 3">
    <name type="scientific">Haloferax namakaokahaiae</name>
    <dbReference type="NCBI Taxonomy" id="1748331"/>
    <lineage>
        <taxon>Archaea</taxon>
        <taxon>Methanobacteriati</taxon>
        <taxon>Methanobacteriota</taxon>
        <taxon>Stenosarchaea group</taxon>
        <taxon>Halobacteria</taxon>
        <taxon>Halobacteriales</taxon>
        <taxon>Haloferacaceae</taxon>
        <taxon>Haloferax</taxon>
    </lineage>
</organism>
<accession>A0ABD5ZBM8</accession>
<sequence length="260" mass="28990">MYNTILTGVAILIPIVITLYVLRIAIDFVRDALNPFVDFLQWVGIIQRFERVEFISLLIDLGIYSWVIDFFGELVALIVLFAVIAVVGTVGRNQYGEKLIGVFDFVVSSIPGIGTVYKSFRRMGDVVLDEGAEEFQDVKLVQCFDENVYVLGFQTGDAPATIEHSTGHVEMVSMFLPLAPNPVTGGILTYIPKQDVYDIDMTVEEGIRSILTSGVATDSEPANMLNVDMADLRNSERFQDLREAMVTARTEDESDESQNR</sequence>
<comment type="caution">
    <text evidence="2">The sequence shown here is derived from an EMBL/GenBank/DDBJ whole genome shotgun (WGS) entry which is preliminary data.</text>
</comment>
<dbReference type="PANTHER" id="PTHR31876:SF26">
    <property type="entry name" value="PROTEIN LIKE COV 2"/>
    <property type="match status" value="1"/>
</dbReference>
<reference evidence="2 3" key="1">
    <citation type="journal article" date="2019" name="Int. J. Syst. Evol. Microbiol.">
        <title>The Global Catalogue of Microorganisms (GCM) 10K type strain sequencing project: providing services to taxonomists for standard genome sequencing and annotation.</title>
        <authorList>
            <consortium name="The Broad Institute Genomics Platform"/>
            <consortium name="The Broad Institute Genome Sequencing Center for Infectious Disease"/>
            <person name="Wu L."/>
            <person name="Ma J."/>
        </authorList>
    </citation>
    <scope>NUCLEOTIDE SEQUENCE [LARGE SCALE GENOMIC DNA]</scope>
    <source>
        <strain evidence="2 3">DSM 29988</strain>
    </source>
</reference>
<evidence type="ECO:0000313" key="2">
    <source>
        <dbReference type="EMBL" id="MFC7202622.1"/>
    </source>
</evidence>
<protein>
    <submittedName>
        <fullName evidence="2">DUF502 domain-containing protein</fullName>
    </submittedName>
</protein>
<gene>
    <name evidence="2" type="ORF">ACFQJC_03790</name>
</gene>
<proteinExistence type="predicted"/>
<name>A0ABD5ZBM8_9EURY</name>
<evidence type="ECO:0000313" key="3">
    <source>
        <dbReference type="Proteomes" id="UP001596481"/>
    </source>
</evidence>
<dbReference type="PANTHER" id="PTHR31876">
    <property type="entry name" value="COV-LIKE PROTEIN 1"/>
    <property type="match status" value="1"/>
</dbReference>
<keyword evidence="1" id="KW-0472">Membrane</keyword>
<dbReference type="Proteomes" id="UP001596481">
    <property type="component" value="Unassembled WGS sequence"/>
</dbReference>
<keyword evidence="1" id="KW-0812">Transmembrane</keyword>
<feature type="transmembrane region" description="Helical" evidence="1">
    <location>
        <begin position="6"/>
        <end position="26"/>
    </location>
</feature>
<feature type="transmembrane region" description="Helical" evidence="1">
    <location>
        <begin position="61"/>
        <end position="87"/>
    </location>
</feature>